<dbReference type="PRINTS" id="PR00786">
    <property type="entry name" value="NEPRILYSIN"/>
</dbReference>
<dbReference type="InterPro" id="IPR024079">
    <property type="entry name" value="MetalloPept_cat_dom_sf"/>
</dbReference>
<dbReference type="SUPFAM" id="SSF55486">
    <property type="entry name" value="Metalloproteases ('zincins'), catalytic domain"/>
    <property type="match status" value="1"/>
</dbReference>
<proteinExistence type="inferred from homology"/>
<comment type="caution">
    <text evidence="3">The sequence shown here is derived from an EMBL/GenBank/DDBJ whole genome shotgun (WGS) entry which is preliminary data.</text>
</comment>
<sequence>MIGTYREMLQGEDWMTEATREKAIEKLDSIQIHAVYPDYWYDYSDLSLDGLSYWDCVEAVKDFQTRRDRGRTNQEVNPQEWGVNILETNAYYNPQDNSVNILLGILGDEFYRDDMTEEEMLGGIGVVIGHEISHAFDTAGAQFDKDGNLANWWTEEDLAAFAERADRLIAYYDTIIPFEGYTVPGRNVQGEAIADMGGVKCMLAIAAEDPDFDYDSFFRQFATIWRRLSTYEYEVDCLTQDPHPLHFLRTNATLQQFEEFYETYDIQPGDGMYLAPEKRVAVW</sequence>
<dbReference type="GO" id="GO:0005886">
    <property type="term" value="C:plasma membrane"/>
    <property type="evidence" value="ECO:0007669"/>
    <property type="project" value="TreeGrafter"/>
</dbReference>
<dbReference type="PANTHER" id="PTHR11733">
    <property type="entry name" value="ZINC METALLOPROTEASE FAMILY M13 NEPRILYSIN-RELATED"/>
    <property type="match status" value="1"/>
</dbReference>
<dbReference type="GO" id="GO:0004222">
    <property type="term" value="F:metalloendopeptidase activity"/>
    <property type="evidence" value="ECO:0007669"/>
    <property type="project" value="InterPro"/>
</dbReference>
<dbReference type="PANTHER" id="PTHR11733:SF167">
    <property type="entry name" value="FI17812P1-RELATED"/>
    <property type="match status" value="1"/>
</dbReference>
<gene>
    <name evidence="3" type="ORF">IAA28_03455</name>
</gene>
<protein>
    <submittedName>
        <fullName evidence="3">M13 family metallopeptidase</fullName>
    </submittedName>
</protein>
<evidence type="ECO:0000259" key="2">
    <source>
        <dbReference type="Pfam" id="PF01431"/>
    </source>
</evidence>
<dbReference type="InterPro" id="IPR000718">
    <property type="entry name" value="Peptidase_M13"/>
</dbReference>
<name>A0A9D2AWM7_9FIRM</name>
<reference evidence="3" key="1">
    <citation type="journal article" date="2021" name="PeerJ">
        <title>Extensive microbial diversity within the chicken gut microbiome revealed by metagenomics and culture.</title>
        <authorList>
            <person name="Gilroy R."/>
            <person name="Ravi A."/>
            <person name="Getino M."/>
            <person name="Pursley I."/>
            <person name="Horton D.L."/>
            <person name="Alikhan N.F."/>
            <person name="Baker D."/>
            <person name="Gharbi K."/>
            <person name="Hall N."/>
            <person name="Watson M."/>
            <person name="Adriaenssens E.M."/>
            <person name="Foster-Nyarko E."/>
            <person name="Jarju S."/>
            <person name="Secka A."/>
            <person name="Antonio M."/>
            <person name="Oren A."/>
            <person name="Chaudhuri R.R."/>
            <person name="La Ragione R."/>
            <person name="Hildebrand F."/>
            <person name="Pallen M.J."/>
        </authorList>
    </citation>
    <scope>NUCLEOTIDE SEQUENCE</scope>
    <source>
        <strain evidence="3">ChiGjej4B4-12881</strain>
    </source>
</reference>
<dbReference type="GO" id="GO:0016485">
    <property type="term" value="P:protein processing"/>
    <property type="evidence" value="ECO:0007669"/>
    <property type="project" value="TreeGrafter"/>
</dbReference>
<comment type="similarity">
    <text evidence="1">Belongs to the peptidase M13 family.</text>
</comment>
<feature type="domain" description="Peptidase M13 C-terminal" evidence="2">
    <location>
        <begin position="89"/>
        <end position="280"/>
    </location>
</feature>
<dbReference type="Pfam" id="PF01431">
    <property type="entry name" value="Peptidase_M13"/>
    <property type="match status" value="1"/>
</dbReference>
<dbReference type="CDD" id="cd08662">
    <property type="entry name" value="M13"/>
    <property type="match status" value="1"/>
</dbReference>
<dbReference type="Gene3D" id="3.40.390.10">
    <property type="entry name" value="Collagenase (Catalytic Domain)"/>
    <property type="match status" value="1"/>
</dbReference>
<dbReference type="InterPro" id="IPR018497">
    <property type="entry name" value="Peptidase_M13_C"/>
</dbReference>
<dbReference type="PROSITE" id="PS51885">
    <property type="entry name" value="NEPRILYSIN"/>
    <property type="match status" value="1"/>
</dbReference>
<evidence type="ECO:0000313" key="3">
    <source>
        <dbReference type="EMBL" id="HIX51849.1"/>
    </source>
</evidence>
<organism evidence="3 4">
    <name type="scientific">Candidatus Lachnoclostridium stercoripullorum</name>
    <dbReference type="NCBI Taxonomy" id="2838635"/>
    <lineage>
        <taxon>Bacteria</taxon>
        <taxon>Bacillati</taxon>
        <taxon>Bacillota</taxon>
        <taxon>Clostridia</taxon>
        <taxon>Lachnospirales</taxon>
        <taxon>Lachnospiraceae</taxon>
    </lineage>
</organism>
<evidence type="ECO:0000256" key="1">
    <source>
        <dbReference type="ARBA" id="ARBA00007357"/>
    </source>
</evidence>
<dbReference type="EMBL" id="DXEU01000059">
    <property type="protein sequence ID" value="HIX51849.1"/>
    <property type="molecule type" value="Genomic_DNA"/>
</dbReference>
<dbReference type="Proteomes" id="UP000886780">
    <property type="component" value="Unassembled WGS sequence"/>
</dbReference>
<dbReference type="AlphaFoldDB" id="A0A9D2AWM7"/>
<evidence type="ECO:0000313" key="4">
    <source>
        <dbReference type="Proteomes" id="UP000886780"/>
    </source>
</evidence>
<accession>A0A9D2AWM7</accession>
<reference evidence="3" key="2">
    <citation type="submission" date="2021-04" db="EMBL/GenBank/DDBJ databases">
        <authorList>
            <person name="Gilroy R."/>
        </authorList>
    </citation>
    <scope>NUCLEOTIDE SEQUENCE</scope>
    <source>
        <strain evidence="3">ChiGjej4B4-12881</strain>
    </source>
</reference>